<dbReference type="EMBL" id="UZAI01005624">
    <property type="protein sequence ID" value="VDO91348.1"/>
    <property type="molecule type" value="Genomic_DNA"/>
</dbReference>
<evidence type="ECO:0000313" key="2">
    <source>
        <dbReference type="Proteomes" id="UP000277204"/>
    </source>
</evidence>
<sequence>MKHTAHSSFSFAIEYVAKLHHRELDTKVLWYKNTLHMHAA</sequence>
<evidence type="ECO:0000313" key="1">
    <source>
        <dbReference type="EMBL" id="VDO91348.1"/>
    </source>
</evidence>
<protein>
    <submittedName>
        <fullName evidence="1">Uncharacterized protein</fullName>
    </submittedName>
</protein>
<proteinExistence type="predicted"/>
<gene>
    <name evidence="1" type="ORF">SMRZ_LOCUS10674</name>
</gene>
<reference evidence="1 2" key="1">
    <citation type="submission" date="2018-11" db="EMBL/GenBank/DDBJ databases">
        <authorList>
            <consortium name="Pathogen Informatics"/>
        </authorList>
    </citation>
    <scope>NUCLEOTIDE SEQUENCE [LARGE SCALE GENOMIC DNA]</scope>
    <source>
        <strain evidence="1 2">Zambia</strain>
    </source>
</reference>
<name>A0A3P8CTR2_9TREM</name>
<keyword evidence="2" id="KW-1185">Reference proteome</keyword>
<dbReference type="Proteomes" id="UP000277204">
    <property type="component" value="Unassembled WGS sequence"/>
</dbReference>
<accession>A0A3P8CTR2</accession>
<organism evidence="1 2">
    <name type="scientific">Schistosoma margrebowiei</name>
    <dbReference type="NCBI Taxonomy" id="48269"/>
    <lineage>
        <taxon>Eukaryota</taxon>
        <taxon>Metazoa</taxon>
        <taxon>Spiralia</taxon>
        <taxon>Lophotrochozoa</taxon>
        <taxon>Platyhelminthes</taxon>
        <taxon>Trematoda</taxon>
        <taxon>Digenea</taxon>
        <taxon>Strigeidida</taxon>
        <taxon>Schistosomatoidea</taxon>
        <taxon>Schistosomatidae</taxon>
        <taxon>Schistosoma</taxon>
    </lineage>
</organism>
<dbReference type="AlphaFoldDB" id="A0A3P8CTR2"/>